<dbReference type="AlphaFoldDB" id="A0AAN8ULV2"/>
<protein>
    <submittedName>
        <fullName evidence="1">PADRE domain</fullName>
    </submittedName>
</protein>
<proteinExistence type="predicted"/>
<gene>
    <name evidence="1" type="ORF">RJ641_019385</name>
</gene>
<dbReference type="PANTHER" id="PTHR33052">
    <property type="entry name" value="DUF4228 DOMAIN PROTEIN-RELATED"/>
    <property type="match status" value="1"/>
</dbReference>
<evidence type="ECO:0000313" key="2">
    <source>
        <dbReference type="Proteomes" id="UP001370490"/>
    </source>
</evidence>
<keyword evidence="2" id="KW-1185">Reference proteome</keyword>
<name>A0AAN8ULV2_9MAGN</name>
<dbReference type="InterPro" id="IPR025322">
    <property type="entry name" value="PADRE_dom"/>
</dbReference>
<accession>A0AAN8ULV2</accession>
<evidence type="ECO:0000313" key="1">
    <source>
        <dbReference type="EMBL" id="KAK6916524.1"/>
    </source>
</evidence>
<comment type="caution">
    <text evidence="1">The sequence shown here is derived from an EMBL/GenBank/DDBJ whole genome shotgun (WGS) entry which is preliminary data.</text>
</comment>
<organism evidence="1 2">
    <name type="scientific">Dillenia turbinata</name>
    <dbReference type="NCBI Taxonomy" id="194707"/>
    <lineage>
        <taxon>Eukaryota</taxon>
        <taxon>Viridiplantae</taxon>
        <taxon>Streptophyta</taxon>
        <taxon>Embryophyta</taxon>
        <taxon>Tracheophyta</taxon>
        <taxon>Spermatophyta</taxon>
        <taxon>Magnoliopsida</taxon>
        <taxon>eudicotyledons</taxon>
        <taxon>Gunneridae</taxon>
        <taxon>Pentapetalae</taxon>
        <taxon>Dilleniales</taxon>
        <taxon>Dilleniaceae</taxon>
        <taxon>Dillenia</taxon>
    </lineage>
</organism>
<dbReference type="Pfam" id="PF14009">
    <property type="entry name" value="PADRE"/>
    <property type="match status" value="1"/>
</dbReference>
<reference evidence="1 2" key="1">
    <citation type="submission" date="2023-12" db="EMBL/GenBank/DDBJ databases">
        <title>A high-quality genome assembly for Dillenia turbinata (Dilleniales).</title>
        <authorList>
            <person name="Chanderbali A."/>
        </authorList>
    </citation>
    <scope>NUCLEOTIDE SEQUENCE [LARGE SCALE GENOMIC DNA]</scope>
    <source>
        <strain evidence="1">LSX21</strain>
        <tissue evidence="1">Leaf</tissue>
    </source>
</reference>
<dbReference type="Proteomes" id="UP001370490">
    <property type="component" value="Unassembled WGS sequence"/>
</dbReference>
<sequence length="180" mass="19898">MGICSSSQGTSKLGGNVFPWSSSAKVIYWDGRVQEFKQPVQAGSILSLNPNTFICSSEFMHINSFVPPLPDHEELQCGQLYFLLPQSYSIVRLSLQDLCALAIKASAALGRPNTPYNNFSSRKLPSFSHKNSLKLAPEVGAPTEFRQVEFMQESKGSLENFNYLWGRDGRSGKALELESA</sequence>
<dbReference type="EMBL" id="JBAMMX010000024">
    <property type="protein sequence ID" value="KAK6916524.1"/>
    <property type="molecule type" value="Genomic_DNA"/>
</dbReference>